<keyword evidence="1" id="KW-0808">Transferase</keyword>
<organism evidence="10 11">
    <name type="scientific">Pelecanoides urinatrix</name>
    <name type="common">Common diving petrel</name>
    <name type="synonym">Procellaria urinatrix</name>
    <dbReference type="NCBI Taxonomy" id="37079"/>
    <lineage>
        <taxon>Eukaryota</taxon>
        <taxon>Metazoa</taxon>
        <taxon>Chordata</taxon>
        <taxon>Craniata</taxon>
        <taxon>Vertebrata</taxon>
        <taxon>Euteleostomi</taxon>
        <taxon>Archelosauria</taxon>
        <taxon>Archosauria</taxon>
        <taxon>Dinosauria</taxon>
        <taxon>Saurischia</taxon>
        <taxon>Theropoda</taxon>
        <taxon>Coelurosauria</taxon>
        <taxon>Aves</taxon>
        <taxon>Neognathae</taxon>
        <taxon>Neoaves</taxon>
        <taxon>Aequornithes</taxon>
        <taxon>Procellariiformes</taxon>
        <taxon>Procellariidae</taxon>
        <taxon>Pelecanoides</taxon>
    </lineage>
</organism>
<keyword evidence="4" id="KW-0479">Metal-binding</keyword>
<evidence type="ECO:0000256" key="2">
    <source>
        <dbReference type="ARBA" id="ARBA00022695"/>
    </source>
</evidence>
<dbReference type="OrthoDB" id="9386368at2759"/>
<accession>A0A7L3CNN8</accession>
<dbReference type="InterPro" id="IPR017856">
    <property type="entry name" value="Integrase-like_N"/>
</dbReference>
<dbReference type="GO" id="GO:0008270">
    <property type="term" value="F:zinc ion binding"/>
    <property type="evidence" value="ECO:0007669"/>
    <property type="project" value="UniProtKB-KW"/>
</dbReference>
<keyword evidence="8" id="KW-0862">Zinc</keyword>
<evidence type="ECO:0000313" key="10">
    <source>
        <dbReference type="EMBL" id="NXT45234.1"/>
    </source>
</evidence>
<keyword evidence="5" id="KW-0255">Endonuclease</keyword>
<keyword evidence="2" id="KW-0548">Nucleotidyltransferase</keyword>
<feature type="non-terminal residue" evidence="10">
    <location>
        <position position="1"/>
    </location>
</feature>
<evidence type="ECO:0000256" key="6">
    <source>
        <dbReference type="ARBA" id="ARBA00022801"/>
    </source>
</evidence>
<keyword evidence="8" id="KW-0863">Zinc-finger</keyword>
<evidence type="ECO:0000256" key="3">
    <source>
        <dbReference type="ARBA" id="ARBA00022722"/>
    </source>
</evidence>
<name>A0A7L3CNN8_PELUR</name>
<keyword evidence="11" id="KW-1185">Reference proteome</keyword>
<dbReference type="Gene3D" id="1.10.10.200">
    <property type="match status" value="1"/>
</dbReference>
<keyword evidence="6" id="KW-0378">Hydrolase</keyword>
<evidence type="ECO:0000256" key="7">
    <source>
        <dbReference type="ARBA" id="ARBA00022918"/>
    </source>
</evidence>
<evidence type="ECO:0000256" key="8">
    <source>
        <dbReference type="PROSITE-ProRule" id="PRU00450"/>
    </source>
</evidence>
<dbReference type="PANTHER" id="PTHR41694:SF3">
    <property type="entry name" value="RNA-DIRECTED DNA POLYMERASE-RELATED"/>
    <property type="match status" value="1"/>
</dbReference>
<dbReference type="GO" id="GO:0004519">
    <property type="term" value="F:endonuclease activity"/>
    <property type="evidence" value="ECO:0007669"/>
    <property type="project" value="UniProtKB-KW"/>
</dbReference>
<sequence length="117" mass="12860">FVAEGNMGADKLANPTWVAPQPDVLMQAKASHEFFHQNAHTLQMQFQLTPSEARDIVNSCDNCPEFGPPLPAGVKPRGLRALELWQADVTQVAEFGWLKCVHVSVDTCSSAMWVSAH</sequence>
<keyword evidence="3" id="KW-0540">Nuclease</keyword>
<dbReference type="GO" id="GO:0003964">
    <property type="term" value="F:RNA-directed DNA polymerase activity"/>
    <property type="evidence" value="ECO:0007669"/>
    <property type="project" value="UniProtKB-KW"/>
</dbReference>
<evidence type="ECO:0000259" key="9">
    <source>
        <dbReference type="PROSITE" id="PS50876"/>
    </source>
</evidence>
<reference evidence="10 11" key="1">
    <citation type="submission" date="2019-09" db="EMBL/GenBank/DDBJ databases">
        <title>Bird 10,000 Genomes (B10K) Project - Family phase.</title>
        <authorList>
            <person name="Zhang G."/>
        </authorList>
    </citation>
    <scope>NUCLEOTIDE SEQUENCE [LARGE SCALE GENOMIC DNA]</scope>
    <source>
        <strain evidence="10">B10K-DU-012-45</strain>
    </source>
</reference>
<comment type="caution">
    <text evidence="10">The sequence shown here is derived from an EMBL/GenBank/DDBJ whole genome shotgun (WGS) entry which is preliminary data.</text>
</comment>
<protein>
    <submittedName>
        <fullName evidence="10">POK25 protein</fullName>
    </submittedName>
</protein>
<dbReference type="SUPFAM" id="SSF46919">
    <property type="entry name" value="N-terminal Zn binding domain of HIV integrase"/>
    <property type="match status" value="1"/>
</dbReference>
<dbReference type="Pfam" id="PF02022">
    <property type="entry name" value="Integrase_Zn"/>
    <property type="match status" value="1"/>
</dbReference>
<evidence type="ECO:0000256" key="5">
    <source>
        <dbReference type="ARBA" id="ARBA00022759"/>
    </source>
</evidence>
<dbReference type="PANTHER" id="PTHR41694">
    <property type="entry name" value="ENDOGENOUS RETROVIRUS GROUP K MEMBER POL PROTEIN"/>
    <property type="match status" value="1"/>
</dbReference>
<feature type="non-terminal residue" evidence="10">
    <location>
        <position position="117"/>
    </location>
</feature>
<proteinExistence type="predicted"/>
<evidence type="ECO:0000256" key="4">
    <source>
        <dbReference type="ARBA" id="ARBA00022723"/>
    </source>
</evidence>
<dbReference type="GO" id="GO:0016787">
    <property type="term" value="F:hydrolase activity"/>
    <property type="evidence" value="ECO:0007669"/>
    <property type="project" value="UniProtKB-KW"/>
</dbReference>
<evidence type="ECO:0000313" key="11">
    <source>
        <dbReference type="Proteomes" id="UP000555367"/>
    </source>
</evidence>
<dbReference type="InterPro" id="IPR003308">
    <property type="entry name" value="Integrase_Zn-bd_dom_N"/>
</dbReference>
<gene>
    <name evidence="10" type="primary">Ervk25_0</name>
    <name evidence="10" type="ORF">PELURI_R16447</name>
</gene>
<dbReference type="Proteomes" id="UP000555367">
    <property type="component" value="Unassembled WGS sequence"/>
</dbReference>
<dbReference type="AlphaFoldDB" id="A0A7L3CNN8"/>
<dbReference type="EMBL" id="VZTQ01021631">
    <property type="protein sequence ID" value="NXT45234.1"/>
    <property type="molecule type" value="Genomic_DNA"/>
</dbReference>
<dbReference type="Gene3D" id="3.30.420.10">
    <property type="entry name" value="Ribonuclease H-like superfamily/Ribonuclease H"/>
    <property type="match status" value="1"/>
</dbReference>
<dbReference type="InterPro" id="IPR036397">
    <property type="entry name" value="RNaseH_sf"/>
</dbReference>
<dbReference type="PROSITE" id="PS50876">
    <property type="entry name" value="ZF_INTEGRASE"/>
    <property type="match status" value="1"/>
</dbReference>
<feature type="domain" description="Integrase-type" evidence="9">
    <location>
        <begin position="23"/>
        <end position="64"/>
    </location>
</feature>
<keyword evidence="7" id="KW-0695">RNA-directed DNA polymerase</keyword>
<dbReference type="GO" id="GO:0035613">
    <property type="term" value="F:RNA stem-loop binding"/>
    <property type="evidence" value="ECO:0007669"/>
    <property type="project" value="TreeGrafter"/>
</dbReference>
<evidence type="ECO:0000256" key="1">
    <source>
        <dbReference type="ARBA" id="ARBA00022679"/>
    </source>
</evidence>